<name>A0ABT2BFA5_9BURK</name>
<organism evidence="8 9">
    <name type="scientific">Massilia solisilvae</name>
    <dbReference type="NCBI Taxonomy" id="1811225"/>
    <lineage>
        <taxon>Bacteria</taxon>
        <taxon>Pseudomonadati</taxon>
        <taxon>Pseudomonadota</taxon>
        <taxon>Betaproteobacteria</taxon>
        <taxon>Burkholderiales</taxon>
        <taxon>Oxalobacteraceae</taxon>
        <taxon>Telluria group</taxon>
        <taxon>Massilia</taxon>
    </lineage>
</organism>
<dbReference type="Pfam" id="PF08548">
    <property type="entry name" value="Peptidase_M10_C"/>
    <property type="match status" value="1"/>
</dbReference>
<dbReference type="SUPFAM" id="SSF51120">
    <property type="entry name" value="beta-Roll"/>
    <property type="match status" value="2"/>
</dbReference>
<evidence type="ECO:0000256" key="2">
    <source>
        <dbReference type="ARBA" id="ARBA00004613"/>
    </source>
</evidence>
<evidence type="ECO:0000256" key="3">
    <source>
        <dbReference type="ARBA" id="ARBA00009490"/>
    </source>
</evidence>
<protein>
    <submittedName>
        <fullName evidence="8">DUF4214 domain-containing protein</fullName>
    </submittedName>
</protein>
<proteinExistence type="inferred from homology"/>
<feature type="region of interest" description="Disordered" evidence="6">
    <location>
        <begin position="1"/>
        <end position="36"/>
    </location>
</feature>
<feature type="domain" description="Peptidase metallopeptidase" evidence="7">
    <location>
        <begin position="221"/>
        <end position="395"/>
    </location>
</feature>
<dbReference type="InterPro" id="IPR050557">
    <property type="entry name" value="RTX_toxin/Mannuronan_C5-epim"/>
</dbReference>
<evidence type="ECO:0000259" key="7">
    <source>
        <dbReference type="SMART" id="SM00235"/>
    </source>
</evidence>
<dbReference type="InterPro" id="IPR013858">
    <property type="entry name" value="Peptidase_M10B_C"/>
</dbReference>
<comment type="cofactor">
    <cofactor evidence="1">
        <name>Ca(2+)</name>
        <dbReference type="ChEBI" id="CHEBI:29108"/>
    </cofactor>
</comment>
<evidence type="ECO:0000256" key="1">
    <source>
        <dbReference type="ARBA" id="ARBA00001913"/>
    </source>
</evidence>
<keyword evidence="9" id="KW-1185">Reference proteome</keyword>
<comment type="subcellular location">
    <subcellularLocation>
        <location evidence="2">Secreted</location>
    </subcellularLocation>
</comment>
<accession>A0ABT2BFA5</accession>
<dbReference type="InterPro" id="IPR025282">
    <property type="entry name" value="DUF4214"/>
</dbReference>
<dbReference type="PANTHER" id="PTHR38340:SF1">
    <property type="entry name" value="S-LAYER PROTEIN"/>
    <property type="match status" value="1"/>
</dbReference>
<evidence type="ECO:0000256" key="6">
    <source>
        <dbReference type="SAM" id="MobiDB-lite"/>
    </source>
</evidence>
<dbReference type="InterPro" id="IPR018511">
    <property type="entry name" value="Hemolysin-typ_Ca-bd_CS"/>
</dbReference>
<sequence>MSIHASGTPLPRIDGSASDDNMKGSSAAEQIYGNDGNDTIVGNGGHDLIYGGNGDDWLDGGHLWDKTTQAWVADPDGDYLDGGAGNDMLIGGPGVDGLVGGADNDTLRGFGGDDKLAGGDGNDLLDAGDGNDTLDGGSGVNWMYGGAGDDTYIVRSRSDRVYDSAGKDSGIIYADWYKTDPSVETWTWAPGVEKLPYWIDALTFGNDINLAVSIVTTGAIKYCFAQAPTSYFDATDQDGFTPFNDEQVAYTRKMLAYVESVVGVHFVQTTDAESTSGYTIVFGNNHQDKSGGYAHHDDTHGVLLLASNDPGNAQHPGADGGQDFFAVALHELGHALGLKHPFGAPDSLGQVGEGPYLPTAEDNVVSTVMSYTGEKADASTYSPLDIAALQFLYGPSSAAAAGDTRWTVSDKQSLMIGDGGGIDTLDGSGQTKPMTLFLQPGYWSYVGEQGKLISDPGQLTINSGSVIENAIGGSGNDAIVGNEAANQIDGGAGNDMLVGGDGNDQLKGGTGDDILGGGGGNDRLDGGAGRDIALYLDPMASFTVTPGADGWTVTDTTGGVGTDTLIGIERIAFKDGALALDLDGIAAQAYRLYAAAFNRKPDMAGLGYWIAQMDKGMSLVNVATAFTQNDEFTKMYGATRTPESFLDTVYHNILHRAPDQDGFNFWAKAMHAGVSEGDVLAQFSEGSENQAQVAGQIEHGIAFTPFYG</sequence>
<dbReference type="Gene3D" id="1.10.3130.20">
    <property type="entry name" value="Phycobilisome linker domain"/>
    <property type="match status" value="1"/>
</dbReference>
<comment type="caution">
    <text evidence="8">The sequence shown here is derived from an EMBL/GenBank/DDBJ whole genome shotgun (WGS) entry which is preliminary data.</text>
</comment>
<evidence type="ECO:0000313" key="8">
    <source>
        <dbReference type="EMBL" id="MCS0606765.1"/>
    </source>
</evidence>
<gene>
    <name evidence="8" type="ORF">NX773_01125</name>
</gene>
<keyword evidence="4" id="KW-0964">Secreted</keyword>
<dbReference type="Pfam" id="PF13946">
    <property type="entry name" value="DUF4214"/>
    <property type="match status" value="1"/>
</dbReference>
<reference evidence="8 9" key="1">
    <citation type="submission" date="2022-08" db="EMBL/GenBank/DDBJ databases">
        <title>Reclassification of Massilia species as members of the genera Telluria, Duganella, Pseudoduganella, Mokoshia gen. nov. and Zemynaea gen. nov. using orthogonal and non-orthogonal genome-based approaches.</title>
        <authorList>
            <person name="Bowman J.P."/>
        </authorList>
    </citation>
    <scope>NUCLEOTIDE SEQUENCE [LARGE SCALE GENOMIC DNA]</scope>
    <source>
        <strain evidence="8 9">JCM 31607</strain>
    </source>
</reference>
<dbReference type="SMART" id="SM00235">
    <property type="entry name" value="ZnMc"/>
    <property type="match status" value="1"/>
</dbReference>
<dbReference type="EMBL" id="JANUGV010000001">
    <property type="protein sequence ID" value="MCS0606765.1"/>
    <property type="molecule type" value="Genomic_DNA"/>
</dbReference>
<dbReference type="Proteomes" id="UP001205861">
    <property type="component" value="Unassembled WGS sequence"/>
</dbReference>
<dbReference type="Gene3D" id="2.150.10.10">
    <property type="entry name" value="Serralysin-like metalloprotease, C-terminal"/>
    <property type="match status" value="4"/>
</dbReference>
<dbReference type="PROSITE" id="PS00330">
    <property type="entry name" value="HEMOLYSIN_CALCIUM"/>
    <property type="match status" value="4"/>
</dbReference>
<dbReference type="Pfam" id="PF00353">
    <property type="entry name" value="HemolysinCabind"/>
    <property type="match status" value="4"/>
</dbReference>
<dbReference type="SUPFAM" id="SSF55486">
    <property type="entry name" value="Metalloproteases ('zincins'), catalytic domain"/>
    <property type="match status" value="1"/>
</dbReference>
<dbReference type="PRINTS" id="PR00313">
    <property type="entry name" value="CABNDNGRPT"/>
</dbReference>
<dbReference type="InterPro" id="IPR006026">
    <property type="entry name" value="Peptidase_Metallo"/>
</dbReference>
<dbReference type="Gene3D" id="3.40.390.10">
    <property type="entry name" value="Collagenase (Catalytic Domain)"/>
    <property type="match status" value="1"/>
</dbReference>
<dbReference type="InterPro" id="IPR011049">
    <property type="entry name" value="Serralysin-like_metalloprot_C"/>
</dbReference>
<dbReference type="RefSeq" id="WP_258854566.1">
    <property type="nucleotide sequence ID" value="NZ_JANUGV010000001.1"/>
</dbReference>
<dbReference type="InterPro" id="IPR038255">
    <property type="entry name" value="PBS_linker_sf"/>
</dbReference>
<dbReference type="InterPro" id="IPR024079">
    <property type="entry name" value="MetalloPept_cat_dom_sf"/>
</dbReference>
<evidence type="ECO:0000256" key="5">
    <source>
        <dbReference type="ARBA" id="ARBA00022737"/>
    </source>
</evidence>
<keyword evidence="5" id="KW-0677">Repeat</keyword>
<dbReference type="InterPro" id="IPR001343">
    <property type="entry name" value="Hemolysn_Ca-bd"/>
</dbReference>
<comment type="similarity">
    <text evidence="3">Belongs to the peptidase M10B family.</text>
</comment>
<dbReference type="PANTHER" id="PTHR38340">
    <property type="entry name" value="S-LAYER PROTEIN"/>
    <property type="match status" value="1"/>
</dbReference>
<evidence type="ECO:0000256" key="4">
    <source>
        <dbReference type="ARBA" id="ARBA00022525"/>
    </source>
</evidence>
<evidence type="ECO:0000313" key="9">
    <source>
        <dbReference type="Proteomes" id="UP001205861"/>
    </source>
</evidence>